<organism evidence="2 3">
    <name type="scientific">Candidatus Thiothrix phosphatis</name>
    <dbReference type="NCBI Taxonomy" id="3112415"/>
    <lineage>
        <taxon>Bacteria</taxon>
        <taxon>Pseudomonadati</taxon>
        <taxon>Pseudomonadota</taxon>
        <taxon>Gammaproteobacteria</taxon>
        <taxon>Thiotrichales</taxon>
        <taxon>Thiotrichaceae</taxon>
        <taxon>Thiothrix</taxon>
    </lineage>
</organism>
<dbReference type="RefSeq" id="WP_324697376.1">
    <property type="nucleotide sequence ID" value="NZ_JAYMYJ010000145.1"/>
</dbReference>
<feature type="compositionally biased region" description="Low complexity" evidence="1">
    <location>
        <begin position="623"/>
        <end position="642"/>
    </location>
</feature>
<sequence length="785" mass="84251">MPFSNQPTLETSKAQDLPILQERYALRRCMAETALGKLYWAQDLKPAHEGDQINVLVFILLPALAQNPVFEQVFGHILPTYQKPMPAMPQVTDDGKTADGSRWMVMRNIGGMLLSERLSELDERGMPVPDAMELLDGLASAIANQRPEGVYGYLEPGSVLLGGKIPCLLTAPVVAALRAAYNSNPTDRSRHTLHSGHISPEVLLGDLPVAEDDTFSIACIAYHLLQGETPFGKQSTLEATVRNISPVSIRKLRPDAWQTLQQGLNLKRSARQKNPAALLRTLQRKQKRKLLLPIAALVSAGAVAFSTYHLLSSLGPSNKHEEQALPLQESNTGHSPDAENTAPLNTQGVGTAENQASIAQHGDKPAADSAVAGQTLDGDNDLNSLQEKAADAIRKGKLASTDPNSPAAIDFLRKAVMLEPDNIKTRKLLAQMVNDQQTEAENQLAVGKAEEAGKLLAATDRLITEFTLNDSLKRQVSLEQTQREAAQATDNATTGVNNVDADSADYLERAQHAIELGNLNDSDERSESAVSYLSTLLDKSPNQPEARSLMTKVATLQQEKAVSSLQKRDTDTARTWLDHSQSLISKYKLEGLVEEQIALEKRFRDTLAMGVFKPGSEPEEDAGTPASATASKPAPTTSGAASNSVTSRPQAPAETSAEPATNTIRRSPTAAEPTHETENPEAAEAAAQAAPVEIHVPADIPVQSAREIPPGTRVTPAPVTTELPPVRLDTPPAPTPAAPPKTVTFEVPANASGNGNTFTPDVPNLIEVPLDVIDEGLSTKGKQNR</sequence>
<dbReference type="Proteomes" id="UP001308005">
    <property type="component" value="Unassembled WGS sequence"/>
</dbReference>
<evidence type="ECO:0008006" key="4">
    <source>
        <dbReference type="Google" id="ProtNLM"/>
    </source>
</evidence>
<proteinExistence type="predicted"/>
<feature type="region of interest" description="Disordered" evidence="1">
    <location>
        <begin position="611"/>
        <end position="763"/>
    </location>
</feature>
<dbReference type="SUPFAM" id="SSF56112">
    <property type="entry name" value="Protein kinase-like (PK-like)"/>
    <property type="match status" value="1"/>
</dbReference>
<dbReference type="InterPro" id="IPR011990">
    <property type="entry name" value="TPR-like_helical_dom_sf"/>
</dbReference>
<gene>
    <name evidence="2" type="ORF">VSS37_17885</name>
</gene>
<reference evidence="3" key="1">
    <citation type="submission" date="2023-07" db="EMBL/GenBank/DDBJ databases">
        <title>The carbon used by Thiothrix.</title>
        <authorList>
            <person name="Chen L."/>
        </authorList>
    </citation>
    <scope>NUCLEOTIDE SEQUENCE [LARGE SCALE GENOMIC DNA]</scope>
</reference>
<protein>
    <recommendedName>
        <fullName evidence="4">Protein kinase domain-containing protein</fullName>
    </recommendedName>
</protein>
<reference evidence="2 3" key="2">
    <citation type="submission" date="2024-01" db="EMBL/GenBank/DDBJ databases">
        <authorList>
            <person name="Xie X."/>
        </authorList>
    </citation>
    <scope>NUCLEOTIDE SEQUENCE [LARGE SCALE GENOMIC DNA]</scope>
    <source>
        <strain evidence="2">SCUT-1</strain>
    </source>
</reference>
<evidence type="ECO:0000313" key="2">
    <source>
        <dbReference type="EMBL" id="MEB4592854.1"/>
    </source>
</evidence>
<dbReference type="InterPro" id="IPR011009">
    <property type="entry name" value="Kinase-like_dom_sf"/>
</dbReference>
<keyword evidence="3" id="KW-1185">Reference proteome</keyword>
<comment type="caution">
    <text evidence="2">The sequence shown here is derived from an EMBL/GenBank/DDBJ whole genome shotgun (WGS) entry which is preliminary data.</text>
</comment>
<accession>A0ABU6D1A5</accession>
<dbReference type="Gene3D" id="1.25.40.10">
    <property type="entry name" value="Tetratricopeptide repeat domain"/>
    <property type="match status" value="1"/>
</dbReference>
<feature type="compositionally biased region" description="Low complexity" evidence="1">
    <location>
        <begin position="680"/>
        <end position="693"/>
    </location>
</feature>
<evidence type="ECO:0000256" key="1">
    <source>
        <dbReference type="SAM" id="MobiDB-lite"/>
    </source>
</evidence>
<dbReference type="EMBL" id="JAYMYJ010000145">
    <property type="protein sequence ID" value="MEB4592854.1"/>
    <property type="molecule type" value="Genomic_DNA"/>
</dbReference>
<evidence type="ECO:0000313" key="3">
    <source>
        <dbReference type="Proteomes" id="UP001308005"/>
    </source>
</evidence>
<feature type="region of interest" description="Disordered" evidence="1">
    <location>
        <begin position="318"/>
        <end position="382"/>
    </location>
</feature>
<name>A0ABU6D1A5_9GAMM</name>
<feature type="compositionally biased region" description="Polar residues" evidence="1">
    <location>
        <begin position="342"/>
        <end position="358"/>
    </location>
</feature>
<dbReference type="Gene3D" id="1.10.510.10">
    <property type="entry name" value="Transferase(Phosphotransferase) domain 1"/>
    <property type="match status" value="1"/>
</dbReference>